<dbReference type="Pfam" id="PF01022">
    <property type="entry name" value="HTH_5"/>
    <property type="match status" value="1"/>
</dbReference>
<dbReference type="PANTHER" id="PTHR33154:SF18">
    <property type="entry name" value="ARSENICAL RESISTANCE OPERON REPRESSOR"/>
    <property type="match status" value="1"/>
</dbReference>
<dbReference type="AlphaFoldDB" id="A0A1G7HSF5"/>
<dbReference type="GO" id="GO:0003700">
    <property type="term" value="F:DNA-binding transcription factor activity"/>
    <property type="evidence" value="ECO:0007669"/>
    <property type="project" value="InterPro"/>
</dbReference>
<name>A0A1G7HSF5_9FIRM</name>
<dbReference type="SUPFAM" id="SSF46785">
    <property type="entry name" value="Winged helix' DNA-binding domain"/>
    <property type="match status" value="1"/>
</dbReference>
<proteinExistence type="predicted"/>
<dbReference type="InterPro" id="IPR011991">
    <property type="entry name" value="ArsR-like_HTH"/>
</dbReference>
<keyword evidence="3" id="KW-0804">Transcription</keyword>
<evidence type="ECO:0000259" key="4">
    <source>
        <dbReference type="PROSITE" id="PS50987"/>
    </source>
</evidence>
<reference evidence="6" key="1">
    <citation type="submission" date="2016-10" db="EMBL/GenBank/DDBJ databases">
        <authorList>
            <person name="Varghese N."/>
            <person name="Submissions S."/>
        </authorList>
    </citation>
    <scope>NUCLEOTIDE SEQUENCE [LARGE SCALE GENOMIC DNA]</scope>
    <source>
        <strain evidence="6">DSM 23256</strain>
    </source>
</reference>
<dbReference type="EMBL" id="FNBU01000001">
    <property type="protein sequence ID" value="SDF03266.1"/>
    <property type="molecule type" value="Genomic_DNA"/>
</dbReference>
<organism evidence="5 6">
    <name type="scientific">Sporolituus thermophilus DSM 23256</name>
    <dbReference type="NCBI Taxonomy" id="1123285"/>
    <lineage>
        <taxon>Bacteria</taxon>
        <taxon>Bacillati</taxon>
        <taxon>Bacillota</taxon>
        <taxon>Negativicutes</taxon>
        <taxon>Selenomonadales</taxon>
        <taxon>Sporomusaceae</taxon>
        <taxon>Sporolituus</taxon>
    </lineage>
</organism>
<dbReference type="GO" id="GO:0003677">
    <property type="term" value="F:DNA binding"/>
    <property type="evidence" value="ECO:0007669"/>
    <property type="project" value="UniProtKB-KW"/>
</dbReference>
<dbReference type="InterPro" id="IPR036388">
    <property type="entry name" value="WH-like_DNA-bd_sf"/>
</dbReference>
<dbReference type="InterPro" id="IPR001845">
    <property type="entry name" value="HTH_ArsR_DNA-bd_dom"/>
</dbReference>
<sequence>MVHGVKDLVQIFKALGDETRLEIVNMLRGRQLCVCEIIDAFKLSQPAISHHLKILRQAGVIDDAKEGKWVFYSLNPEAFRLIEAFLTQIQIRRLGEVEARGKPCLPYQIQQEEEEE</sequence>
<accession>A0A1G7HSF5</accession>
<dbReference type="PANTHER" id="PTHR33154">
    <property type="entry name" value="TRANSCRIPTIONAL REGULATOR, ARSR FAMILY"/>
    <property type="match status" value="1"/>
</dbReference>
<keyword evidence="6" id="KW-1185">Reference proteome</keyword>
<evidence type="ECO:0000256" key="1">
    <source>
        <dbReference type="ARBA" id="ARBA00023015"/>
    </source>
</evidence>
<protein>
    <submittedName>
        <fullName evidence="5">Transcriptional regulator, ArsR family</fullName>
    </submittedName>
</protein>
<dbReference type="SMART" id="SM00418">
    <property type="entry name" value="HTH_ARSR"/>
    <property type="match status" value="1"/>
</dbReference>
<keyword evidence="1" id="KW-0805">Transcription regulation</keyword>
<dbReference type="STRING" id="1123285.SAMN05660235_00234"/>
<dbReference type="PRINTS" id="PR00778">
    <property type="entry name" value="HTHARSR"/>
</dbReference>
<evidence type="ECO:0000256" key="3">
    <source>
        <dbReference type="ARBA" id="ARBA00023163"/>
    </source>
</evidence>
<feature type="domain" description="HTH arsR-type" evidence="4">
    <location>
        <begin position="1"/>
        <end position="93"/>
    </location>
</feature>
<keyword evidence="2" id="KW-0238">DNA-binding</keyword>
<evidence type="ECO:0000313" key="6">
    <source>
        <dbReference type="Proteomes" id="UP000243333"/>
    </source>
</evidence>
<evidence type="ECO:0000256" key="2">
    <source>
        <dbReference type="ARBA" id="ARBA00023125"/>
    </source>
</evidence>
<dbReference type="Proteomes" id="UP000243333">
    <property type="component" value="Unassembled WGS sequence"/>
</dbReference>
<dbReference type="PROSITE" id="PS50987">
    <property type="entry name" value="HTH_ARSR_2"/>
    <property type="match status" value="1"/>
</dbReference>
<dbReference type="CDD" id="cd00090">
    <property type="entry name" value="HTH_ARSR"/>
    <property type="match status" value="1"/>
</dbReference>
<dbReference type="InterPro" id="IPR051081">
    <property type="entry name" value="HTH_MetalResp_TranReg"/>
</dbReference>
<gene>
    <name evidence="5" type="ORF">SAMN05660235_00234</name>
</gene>
<dbReference type="InterPro" id="IPR036390">
    <property type="entry name" value="WH_DNA-bd_sf"/>
</dbReference>
<evidence type="ECO:0000313" key="5">
    <source>
        <dbReference type="EMBL" id="SDF03266.1"/>
    </source>
</evidence>
<dbReference type="Gene3D" id="1.10.10.10">
    <property type="entry name" value="Winged helix-like DNA-binding domain superfamily/Winged helix DNA-binding domain"/>
    <property type="match status" value="1"/>
</dbReference>
<dbReference type="NCBIfam" id="NF033788">
    <property type="entry name" value="HTH_metalloreg"/>
    <property type="match status" value="1"/>
</dbReference>